<gene>
    <name evidence="2" type="ORF">NVP1224A_83</name>
</gene>
<dbReference type="Proteomes" id="UP000277460">
    <property type="component" value="Segment"/>
</dbReference>
<keyword evidence="3" id="KW-1185">Reference proteome</keyword>
<reference evidence="2 3" key="1">
    <citation type="submission" date="2017-11" db="EMBL/GenBank/DDBJ databases">
        <title>A major lineage of nontailed dsDNA viruses as unrecognized killers of marine bacteria.</title>
        <authorList>
            <person name="Kauffman K.M."/>
            <person name="Hussain F.A."/>
            <person name="Yang J."/>
            <person name="Arevalo P."/>
            <person name="Brown J.M."/>
            <person name="Chang W.K."/>
            <person name="VanInsberghe D."/>
            <person name="Elsherbini J."/>
            <person name="Cutler M.B."/>
            <person name="Kelly L."/>
            <person name="Polz M.F."/>
        </authorList>
    </citation>
    <scope>NUCLEOTIDE SEQUENCE [LARGE SCALE GENOMIC DNA]</scope>
</reference>
<dbReference type="EMBL" id="MG592591">
    <property type="protein sequence ID" value="AUR96450.1"/>
    <property type="molecule type" value="Genomic_DNA"/>
</dbReference>
<sequence length="42" mass="4723">MFELIQALMAFESESNLLHLLGAGLWASTAFALYHLCEWAHS</sequence>
<accession>A0A2I7RS01</accession>
<evidence type="ECO:0000256" key="1">
    <source>
        <dbReference type="SAM" id="Phobius"/>
    </source>
</evidence>
<evidence type="ECO:0000313" key="3">
    <source>
        <dbReference type="Proteomes" id="UP000277460"/>
    </source>
</evidence>
<protein>
    <submittedName>
        <fullName evidence="2">TMhelix containing protein</fullName>
    </submittedName>
</protein>
<keyword evidence="1" id="KW-1133">Transmembrane helix</keyword>
<organism evidence="2 3">
    <name type="scientific">Vibrio phage 1.224.A._10N.261.48.B1</name>
    <dbReference type="NCBI Taxonomy" id="1881226"/>
    <lineage>
        <taxon>Viruses</taxon>
        <taxon>Duplodnaviria</taxon>
        <taxon>Heunggongvirae</taxon>
        <taxon>Uroviricota</taxon>
        <taxon>Caudoviricetes</taxon>
        <taxon>Schitoviridae</taxon>
        <taxon>Mukerjeevirus</taxon>
        <taxon>Mukerjeevirus mv48B1</taxon>
    </lineage>
</organism>
<keyword evidence="1" id="KW-0812">Transmembrane</keyword>
<proteinExistence type="predicted"/>
<keyword evidence="1" id="KW-0472">Membrane</keyword>
<name>A0A2I7RS01_9CAUD</name>
<feature type="transmembrane region" description="Helical" evidence="1">
    <location>
        <begin position="17"/>
        <end position="37"/>
    </location>
</feature>
<evidence type="ECO:0000313" key="2">
    <source>
        <dbReference type="EMBL" id="AUR96450.1"/>
    </source>
</evidence>